<proteinExistence type="predicted"/>
<evidence type="ECO:0000313" key="1">
    <source>
        <dbReference type="EMBL" id="ARW48120.1"/>
    </source>
</evidence>
<name>A0A1Y0XYX6_ACEPA</name>
<dbReference type="AlphaFoldDB" id="A0A1Y0XYX6"/>
<accession>A0A1Y0XYX6</accession>
<evidence type="ECO:0000313" key="2">
    <source>
        <dbReference type="Proteomes" id="UP000196205"/>
    </source>
</evidence>
<dbReference type="EMBL" id="CP021509">
    <property type="protein sequence ID" value="ARW48120.1"/>
    <property type="molecule type" value="Genomic_DNA"/>
</dbReference>
<protein>
    <submittedName>
        <fullName evidence="1">Uncharacterized protein</fullName>
    </submittedName>
</protein>
<sequence>MRKDGWVPKQDWAVISGLLAGKKCPDIAREIGRTTGAVHTRANYLREHGLIHEGQTLKALHVRHINLQKKQRASRHLEEKKKWSREEKREFAKDNRISGPSYIARQLGCSVQEVRELLADKPMNETRTRPCSRCRKVFTTRHKCRFLCDSCNSYASSMGWF</sequence>
<dbReference type="Proteomes" id="UP000196205">
    <property type="component" value="Chromosome"/>
</dbReference>
<organism evidence="1 2">
    <name type="scientific">Acetobacter pasteurianus subsp. pasteurianus</name>
    <dbReference type="NCBI Taxonomy" id="481145"/>
    <lineage>
        <taxon>Bacteria</taxon>
        <taxon>Pseudomonadati</taxon>
        <taxon>Pseudomonadota</taxon>
        <taxon>Alphaproteobacteria</taxon>
        <taxon>Acetobacterales</taxon>
        <taxon>Acetobacteraceae</taxon>
        <taxon>Acetobacter</taxon>
    </lineage>
</organism>
<reference evidence="1 2" key="1">
    <citation type="submission" date="2017-05" db="EMBL/GenBank/DDBJ databases">
        <title>Genome sequence of Acetobacter pasteurianus subsp. pasteurianus strain SRCM101342.</title>
        <authorList>
            <person name="Cho S.H."/>
        </authorList>
    </citation>
    <scope>NUCLEOTIDE SEQUENCE [LARGE SCALE GENOMIC DNA]</scope>
    <source>
        <strain evidence="1 2">SRCM101342</strain>
    </source>
</reference>
<gene>
    <name evidence="1" type="ORF">S1001342_01797</name>
</gene>